<dbReference type="EMBL" id="MT144598">
    <property type="protein sequence ID" value="QJH94242.1"/>
    <property type="molecule type" value="Genomic_DNA"/>
</dbReference>
<evidence type="ECO:0000313" key="2">
    <source>
        <dbReference type="EMBL" id="QJH94242.1"/>
    </source>
</evidence>
<name>A0A6H1Z9E6_9ZZZZ</name>
<reference evidence="1" key="1">
    <citation type="submission" date="2020-03" db="EMBL/GenBank/DDBJ databases">
        <title>The deep terrestrial virosphere.</title>
        <authorList>
            <person name="Holmfeldt K."/>
            <person name="Nilsson E."/>
            <person name="Simone D."/>
            <person name="Lopez-Fernandez M."/>
            <person name="Wu X."/>
            <person name="de Brujin I."/>
            <person name="Lundin D."/>
            <person name="Andersson A."/>
            <person name="Bertilsson S."/>
            <person name="Dopson M."/>
        </authorList>
    </citation>
    <scope>NUCLEOTIDE SEQUENCE</scope>
    <source>
        <strain evidence="1">TM448A00111</strain>
        <strain evidence="2">TM448B00196</strain>
    </source>
</reference>
<protein>
    <submittedName>
        <fullName evidence="1">Uncharacterized protein</fullName>
    </submittedName>
</protein>
<dbReference type="EMBL" id="MT143977">
    <property type="protein sequence ID" value="QJA44526.1"/>
    <property type="molecule type" value="Genomic_DNA"/>
</dbReference>
<accession>A0A6H1Z9E6</accession>
<evidence type="ECO:0000313" key="1">
    <source>
        <dbReference type="EMBL" id="QJA44526.1"/>
    </source>
</evidence>
<organism evidence="1">
    <name type="scientific">viral metagenome</name>
    <dbReference type="NCBI Taxonomy" id="1070528"/>
    <lineage>
        <taxon>unclassified sequences</taxon>
        <taxon>metagenomes</taxon>
        <taxon>organismal metagenomes</taxon>
    </lineage>
</organism>
<proteinExistence type="predicted"/>
<sequence length="228" mass="24803">MDYPFSAPIILTDQIFLEYGGKTGTSTQGQRTASYQTAEIQMSEYLRALLQPTIVTGTFLWATSDPIVADWGHLIAVKAVKVISGDPQTTYDYTASDLSHYVMIRNSTFGYVDISLVPVTLAGVAVPQANLYPYQIQMVYESGLPTGTVCQPNVLLALTMAAQITLNEIDNLTLSNESMGDVGVQSFSTQGYSELRTALGRTAFGNSAKAQKIAQLVKHLKSRSALRF</sequence>
<gene>
    <name evidence="1" type="ORF">TM448A00111_0029</name>
    <name evidence="2" type="ORF">TM448B00196_0029</name>
</gene>
<dbReference type="AlphaFoldDB" id="A0A6H1Z9E6"/>